<evidence type="ECO:0000313" key="2">
    <source>
        <dbReference type="EMBL" id="MEA1080651.1"/>
    </source>
</evidence>
<accession>A0ABU5NXY2</accession>
<dbReference type="RefSeq" id="WP_322855143.1">
    <property type="nucleotide sequence ID" value="NZ_JAYDCJ010000003.1"/>
</dbReference>
<feature type="transmembrane region" description="Helical" evidence="1">
    <location>
        <begin position="199"/>
        <end position="218"/>
    </location>
</feature>
<feature type="transmembrane region" description="Helical" evidence="1">
    <location>
        <begin position="225"/>
        <end position="243"/>
    </location>
</feature>
<feature type="transmembrane region" description="Helical" evidence="1">
    <location>
        <begin position="137"/>
        <end position="153"/>
    </location>
</feature>
<dbReference type="InterPro" id="IPR008338">
    <property type="entry name" value="Capsule_biosynth_CapC"/>
</dbReference>
<feature type="transmembrane region" description="Helical" evidence="1">
    <location>
        <begin position="97"/>
        <end position="117"/>
    </location>
</feature>
<dbReference type="Proteomes" id="UP001305746">
    <property type="component" value="Unassembled WGS sequence"/>
</dbReference>
<evidence type="ECO:0000256" key="1">
    <source>
        <dbReference type="SAM" id="Phobius"/>
    </source>
</evidence>
<feature type="transmembrane region" description="Helical" evidence="1">
    <location>
        <begin position="310"/>
        <end position="327"/>
    </location>
</feature>
<dbReference type="Pfam" id="PF14102">
    <property type="entry name" value="Caps_synth_CapC"/>
    <property type="match status" value="2"/>
</dbReference>
<gene>
    <name evidence="2" type="ORF">U5822_08210</name>
</gene>
<feature type="transmembrane region" description="Helical" evidence="1">
    <location>
        <begin position="160"/>
        <end position="179"/>
    </location>
</feature>
<keyword evidence="1" id="KW-1133">Transmembrane helix</keyword>
<keyword evidence="3" id="KW-1185">Reference proteome</keyword>
<feature type="transmembrane region" description="Helical" evidence="1">
    <location>
        <begin position="50"/>
        <end position="76"/>
    </location>
</feature>
<evidence type="ECO:0000313" key="3">
    <source>
        <dbReference type="Proteomes" id="UP001305746"/>
    </source>
</evidence>
<feature type="transmembrane region" description="Helical" evidence="1">
    <location>
        <begin position="339"/>
        <end position="361"/>
    </location>
</feature>
<dbReference type="EMBL" id="JAYDCJ010000003">
    <property type="protein sequence ID" value="MEA1080651.1"/>
    <property type="molecule type" value="Genomic_DNA"/>
</dbReference>
<feature type="transmembrane region" description="Helical" evidence="1">
    <location>
        <begin position="283"/>
        <end position="304"/>
    </location>
</feature>
<comment type="caution">
    <text evidence="2">The sequence shown here is derived from an EMBL/GenBank/DDBJ whole genome shotgun (WGS) entry which is preliminary data.</text>
</comment>
<protein>
    <submittedName>
        <fullName evidence="2">Poly-gamma-glutamate biosynthesis protein PgsC/CapC</fullName>
    </submittedName>
</protein>
<feature type="transmembrane region" description="Helical" evidence="1">
    <location>
        <begin position="20"/>
        <end position="38"/>
    </location>
</feature>
<proteinExistence type="predicted"/>
<name>A0ABU5NXY2_9GAMM</name>
<keyword evidence="1" id="KW-0812">Transmembrane</keyword>
<sequence length="1079" mass="120591">MLDSLFPLALFPTGGLSSSVITTVWVGVCVVVFLNLRFGTTLSGLVVPGYVIPLLIVRPISGYVVLFEGVVTYLLARLLAEQLPKALGYAELFGRDRFFALILLSILVRLVFDGAAFPWLEGVLAEQGIDYSVRNNLHSFGLIVVALIANQFWNGGLRFGAVSLALYLGLTYVLVRFVLMEFTNFNINTLSYMYEDLASSILASPKAYIILLVSAFLASRMNIRYGWEYNGILVPSLLALQWYQPFKLLATFVETFVIFFLARMLLTVPLLRHRNIEGARLLLLFFTISFGYKMILGFALIEWLPQAKITDYYGFGYLLATLIALKMHQKEMPALVTRASLQTSAVAVVVASVIGFGLTLIPERDFAQVPIDERVRVERVTSAQPLDYLHRRYADLYESENQALFQAPTPVELDRIEAGFAWLRRFSEQSDSEALARGNALLAANGFQLALVNEQILAVFDAKPERGWGAYFLNLAPDIPLMVQVPAPLDESAAAEAGLWMFVQDRPRALAMAGSRRFASADGAGDALLNPATVFQAFHRTFADDNVLQLRNYTQANLRPLLGLRTEGLSLEARVQQSMLWIKQSLPEGLNLRDIKERTEQLQVNWRPSPLNNRQRDAVAGGFAELFIGAGDLRRWIAYSDQYRLQTQLQNERIDGYLQRWLSDNKTLIARAGTNAFQAPDLGTLAFFDQLVLKPLFELIHTDLRQGWEPRFEPQLVRLSVLAQSQGYRISRYQHIETQANYLILEPGPGLDNPARYWGVYVFRVGQAAPLMVQVPRPLYELNTFEFGATFFEESGARTLMIAGTHPYANADGRADVAHPANQQNLFNLVHQVWQRESGSEPMETVQMRGLGDSWTLANSAADVVVSSYYGLDNQPRRALIESTLGQFGLTVARVQGDLSTLGYETPLNAQSLYLRLADNKDLTSLWLTPDTRRLFRSGENDRQQESQFKALGLPSELASLPGYIRRQGLANLAPGQAQELMATLADYRRSGNISFLHTLVHKHPNLAFRHLVDLNSQQAFVLVQNAASQVVAVANLQPSNEERALINGDRVDAAELADAVRQFSSRRQAFLVGRGAEP</sequence>
<keyword evidence="1" id="KW-0472">Membrane</keyword>
<organism evidence="2 3">
    <name type="scientific">Marinobacter qingdaonensis</name>
    <dbReference type="NCBI Taxonomy" id="3108486"/>
    <lineage>
        <taxon>Bacteria</taxon>
        <taxon>Pseudomonadati</taxon>
        <taxon>Pseudomonadota</taxon>
        <taxon>Gammaproteobacteria</taxon>
        <taxon>Pseudomonadales</taxon>
        <taxon>Marinobacteraceae</taxon>
        <taxon>Marinobacter</taxon>
    </lineage>
</organism>
<reference evidence="2 3" key="1">
    <citation type="submission" date="2023-12" db="EMBL/GenBank/DDBJ databases">
        <title>Marinobacter qingdaonensis sp. nov., isolated from the intertidal sediment of Qingdao, PR China.</title>
        <authorList>
            <person name="Li Y."/>
        </authorList>
    </citation>
    <scope>NUCLEOTIDE SEQUENCE [LARGE SCALE GENOMIC DNA]</scope>
    <source>
        <strain evidence="2 3">ASW11-75</strain>
    </source>
</reference>
<feature type="transmembrane region" description="Helical" evidence="1">
    <location>
        <begin position="249"/>
        <end position="271"/>
    </location>
</feature>